<evidence type="ECO:0000313" key="2">
    <source>
        <dbReference type="EMBL" id="XDV58395.1"/>
    </source>
</evidence>
<accession>A0AB39XKE1</accession>
<proteinExistence type="predicted"/>
<name>A0AB39XKE1_9BRAD</name>
<feature type="compositionally biased region" description="Basic residues" evidence="1">
    <location>
        <begin position="1"/>
        <end position="11"/>
    </location>
</feature>
<evidence type="ECO:0000256" key="1">
    <source>
        <dbReference type="SAM" id="MobiDB-lite"/>
    </source>
</evidence>
<reference evidence="2" key="1">
    <citation type="submission" date="2024-08" db="EMBL/GenBank/DDBJ databases">
        <authorList>
            <person name="Chaddad Z."/>
            <person name="Lamrabet M."/>
            <person name="Bouhnik O."/>
            <person name="Alami S."/>
            <person name="Wipf D."/>
            <person name="Courty P.E."/>
            <person name="Missbah El Idrissi M."/>
        </authorList>
    </citation>
    <scope>NUCLEOTIDE SEQUENCE</scope>
    <source>
        <strain evidence="2">LLZ17</strain>
    </source>
</reference>
<sequence>MPRHNNQLKKFKPGERPVGRAKGTQNKFTRELKEAIITAAELSKHSKKKGLVGYVTYLADDKPGLFASLLSRLIPLQARVNVEGNVEHTIIKAKPETNMSPQELADYYSKLCALPASSKPLVVIDSDTGEPLYSKAAK</sequence>
<organism evidence="2">
    <name type="scientific">Bradyrhizobium sp. LLZ17</name>
    <dbReference type="NCBI Taxonomy" id="3239388"/>
    <lineage>
        <taxon>Bacteria</taxon>
        <taxon>Pseudomonadati</taxon>
        <taxon>Pseudomonadota</taxon>
        <taxon>Alphaproteobacteria</taxon>
        <taxon>Hyphomicrobiales</taxon>
        <taxon>Nitrobacteraceae</taxon>
        <taxon>Bradyrhizobium</taxon>
    </lineage>
</organism>
<dbReference type="AlphaFoldDB" id="A0AB39XKE1"/>
<dbReference type="RefSeq" id="WP_369722918.1">
    <property type="nucleotide sequence ID" value="NZ_CP165734.1"/>
</dbReference>
<dbReference type="EMBL" id="CP165734">
    <property type="protein sequence ID" value="XDV58395.1"/>
    <property type="molecule type" value="Genomic_DNA"/>
</dbReference>
<gene>
    <name evidence="2" type="ORF">AB8Z38_02320</name>
</gene>
<feature type="region of interest" description="Disordered" evidence="1">
    <location>
        <begin position="1"/>
        <end position="25"/>
    </location>
</feature>
<protein>
    <submittedName>
        <fullName evidence="2">Uncharacterized protein</fullName>
    </submittedName>
</protein>